<dbReference type="Pfam" id="PF00664">
    <property type="entry name" value="ABC_membrane"/>
    <property type="match status" value="1"/>
</dbReference>
<evidence type="ECO:0000256" key="3">
    <source>
        <dbReference type="ARBA" id="ARBA00022692"/>
    </source>
</evidence>
<keyword evidence="4" id="KW-0547">Nucleotide-binding</keyword>
<dbReference type="SUPFAM" id="SSF52540">
    <property type="entry name" value="P-loop containing nucleoside triphosphate hydrolases"/>
    <property type="match status" value="1"/>
</dbReference>
<organism evidence="11 12">
    <name type="scientific">Paracholeplasma vituli</name>
    <dbReference type="NCBI Taxonomy" id="69473"/>
    <lineage>
        <taxon>Bacteria</taxon>
        <taxon>Bacillati</taxon>
        <taxon>Mycoplasmatota</taxon>
        <taxon>Mollicutes</taxon>
        <taxon>Acholeplasmatales</taxon>
        <taxon>Acholeplasmataceae</taxon>
        <taxon>Paracholeplasma</taxon>
    </lineage>
</organism>
<name>A0ABT2PWK1_9MOLU</name>
<evidence type="ECO:0000259" key="9">
    <source>
        <dbReference type="PROSITE" id="PS50893"/>
    </source>
</evidence>
<reference evidence="12" key="1">
    <citation type="submission" date="2023-07" db="EMBL/GenBank/DDBJ databases">
        <title>Novel Mycoplasma species identified in domestic and wild animals.</title>
        <authorList>
            <person name="Volokhov D.V."/>
            <person name="Furtak V.A."/>
            <person name="Zagorodnyaya T.A."/>
        </authorList>
    </citation>
    <scope>NUCLEOTIDE SEQUENCE [LARGE SCALE GENOMIC DNA]</scope>
    <source>
        <strain evidence="12">92-19</strain>
    </source>
</reference>
<dbReference type="GO" id="GO:0005524">
    <property type="term" value="F:ATP binding"/>
    <property type="evidence" value="ECO:0007669"/>
    <property type="project" value="UniProtKB-KW"/>
</dbReference>
<comment type="subcellular location">
    <subcellularLocation>
        <location evidence="1">Cell membrane</location>
        <topology evidence="1">Multi-pass membrane protein</topology>
    </subcellularLocation>
</comment>
<gene>
    <name evidence="11" type="ORF">N7603_06460</name>
</gene>
<dbReference type="PROSITE" id="PS50893">
    <property type="entry name" value="ABC_TRANSPORTER_2"/>
    <property type="match status" value="1"/>
</dbReference>
<dbReference type="SMART" id="SM00382">
    <property type="entry name" value="AAA"/>
    <property type="match status" value="1"/>
</dbReference>
<dbReference type="CDD" id="cd18541">
    <property type="entry name" value="ABC_6TM_TmrB_like"/>
    <property type="match status" value="1"/>
</dbReference>
<dbReference type="PROSITE" id="PS00211">
    <property type="entry name" value="ABC_TRANSPORTER_1"/>
    <property type="match status" value="1"/>
</dbReference>
<evidence type="ECO:0000256" key="8">
    <source>
        <dbReference type="SAM" id="Phobius"/>
    </source>
</evidence>
<keyword evidence="7 8" id="KW-0472">Membrane</keyword>
<evidence type="ECO:0000256" key="6">
    <source>
        <dbReference type="ARBA" id="ARBA00022989"/>
    </source>
</evidence>
<accession>A0ABT2PWK1</accession>
<evidence type="ECO:0000313" key="12">
    <source>
        <dbReference type="Proteomes" id="UP001209076"/>
    </source>
</evidence>
<dbReference type="InterPro" id="IPR003439">
    <property type="entry name" value="ABC_transporter-like_ATP-bd"/>
</dbReference>
<dbReference type="EMBL" id="JAOEGN010000011">
    <property type="protein sequence ID" value="MCU0105297.1"/>
    <property type="molecule type" value="Genomic_DNA"/>
</dbReference>
<evidence type="ECO:0000256" key="7">
    <source>
        <dbReference type="ARBA" id="ARBA00023136"/>
    </source>
</evidence>
<feature type="transmembrane region" description="Helical" evidence="8">
    <location>
        <begin position="279"/>
        <end position="299"/>
    </location>
</feature>
<dbReference type="Proteomes" id="UP001209076">
    <property type="component" value="Unassembled WGS sequence"/>
</dbReference>
<feature type="domain" description="ABC transmembrane type-1" evidence="10">
    <location>
        <begin position="35"/>
        <end position="302"/>
    </location>
</feature>
<evidence type="ECO:0000256" key="5">
    <source>
        <dbReference type="ARBA" id="ARBA00022840"/>
    </source>
</evidence>
<dbReference type="SUPFAM" id="SSF90123">
    <property type="entry name" value="ABC transporter transmembrane region"/>
    <property type="match status" value="1"/>
</dbReference>
<evidence type="ECO:0000256" key="2">
    <source>
        <dbReference type="ARBA" id="ARBA00005417"/>
    </source>
</evidence>
<comment type="similarity">
    <text evidence="2">Belongs to the ABC transporter superfamily.</text>
</comment>
<feature type="transmembrane region" description="Helical" evidence="8">
    <location>
        <begin position="63"/>
        <end position="88"/>
    </location>
</feature>
<dbReference type="InterPro" id="IPR027417">
    <property type="entry name" value="P-loop_NTPase"/>
</dbReference>
<keyword evidence="12" id="KW-1185">Reference proteome</keyword>
<dbReference type="Pfam" id="PF00005">
    <property type="entry name" value="ABC_tran"/>
    <property type="match status" value="1"/>
</dbReference>
<dbReference type="Gene3D" id="3.40.50.300">
    <property type="entry name" value="P-loop containing nucleotide triphosphate hydrolases"/>
    <property type="match status" value="1"/>
</dbReference>
<evidence type="ECO:0000313" key="11">
    <source>
        <dbReference type="EMBL" id="MCU0105297.1"/>
    </source>
</evidence>
<proteinExistence type="inferred from homology"/>
<feature type="transmembrane region" description="Helical" evidence="8">
    <location>
        <begin position="159"/>
        <end position="178"/>
    </location>
</feature>
<evidence type="ECO:0000259" key="10">
    <source>
        <dbReference type="PROSITE" id="PS50929"/>
    </source>
</evidence>
<feature type="transmembrane region" description="Helical" evidence="8">
    <location>
        <begin position="241"/>
        <end position="267"/>
    </location>
</feature>
<dbReference type="InterPro" id="IPR036640">
    <property type="entry name" value="ABC1_TM_sf"/>
</dbReference>
<dbReference type="RefSeq" id="WP_262096593.1">
    <property type="nucleotide sequence ID" value="NZ_JAOEGN010000011.1"/>
</dbReference>
<dbReference type="PANTHER" id="PTHR43394">
    <property type="entry name" value="ATP-DEPENDENT PERMEASE MDL1, MITOCHONDRIAL"/>
    <property type="match status" value="1"/>
</dbReference>
<dbReference type="InterPro" id="IPR017871">
    <property type="entry name" value="ABC_transporter-like_CS"/>
</dbReference>
<protein>
    <submittedName>
        <fullName evidence="11">ABC transporter ATP-binding protein/permease</fullName>
    </submittedName>
</protein>
<evidence type="ECO:0000256" key="1">
    <source>
        <dbReference type="ARBA" id="ARBA00004651"/>
    </source>
</evidence>
<dbReference type="PROSITE" id="PS50929">
    <property type="entry name" value="ABC_TM1F"/>
    <property type="match status" value="1"/>
</dbReference>
<feature type="transmembrane region" description="Helical" evidence="8">
    <location>
        <begin position="136"/>
        <end position="153"/>
    </location>
</feature>
<comment type="caution">
    <text evidence="11">The sequence shown here is derived from an EMBL/GenBank/DDBJ whole genome shotgun (WGS) entry which is preliminary data.</text>
</comment>
<keyword evidence="5 11" id="KW-0067">ATP-binding</keyword>
<keyword evidence="3 8" id="KW-0812">Transmembrane</keyword>
<dbReference type="Gene3D" id="1.20.1560.10">
    <property type="entry name" value="ABC transporter type 1, transmembrane domain"/>
    <property type="match status" value="1"/>
</dbReference>
<dbReference type="PANTHER" id="PTHR43394:SF1">
    <property type="entry name" value="ATP-BINDING CASSETTE SUB-FAMILY B MEMBER 10, MITOCHONDRIAL"/>
    <property type="match status" value="1"/>
</dbReference>
<sequence>MIFGKHINKYYIKYAIPLLLGIAALLYVDYVQVEIPRIFADIIDKLRSSSLTENNLNESLMRLVWIVLIMGVGRVLWRIFVFGTARFVEHDLRMSMFLHAEQLGVDFYKEHKVGGLMTHFINDLEAIRQAFGPGTLMLFDSLFLGTIVIIRMTQLSAEMTLIAVIPMVFMGVVAMFIIKKMRLKYKLRQDAFEHMTDFTQESFSGMNVIRAFVKEAKESLFFAEKNDDFYKKHVEFVKVMILINIVITIFINITILTIIAYGAWIAITSDFTPGQLTEYFTLFTTLIWPVMALSQFASIRSQGVASYKRIKTFMDAKVTVLDSKDVLPPQALKGGIRFNHLNFSYPDAPEQKILKDISVSIEPGEMVGVLGRTGSGKSTFVDLLLRLYNVEENALYLDDHDIMKLSIKNVRDQIAYVPQDNFLFSDTILNNIGFSEAQMSEEKAVYYAKLSDVHDNIVDFTHGYQTEIGERGVTLSGGQKQRISIARALAKDAPILILDDSVSAVDTKTEEAIIKHLEEIRQNKTTIVIAHRISTIKKMDKIILLDQGQLLDVGSHDELLSRNTVYQEMVRKQELEHMVEG</sequence>
<dbReference type="InterPro" id="IPR003593">
    <property type="entry name" value="AAA+_ATPase"/>
</dbReference>
<feature type="domain" description="ABC transporter" evidence="9">
    <location>
        <begin position="336"/>
        <end position="572"/>
    </location>
</feature>
<dbReference type="InterPro" id="IPR039421">
    <property type="entry name" value="Type_1_exporter"/>
</dbReference>
<evidence type="ECO:0000256" key="4">
    <source>
        <dbReference type="ARBA" id="ARBA00022741"/>
    </source>
</evidence>
<feature type="transmembrane region" description="Helical" evidence="8">
    <location>
        <begin position="12"/>
        <end position="30"/>
    </location>
</feature>
<keyword evidence="6 8" id="KW-1133">Transmembrane helix</keyword>
<dbReference type="InterPro" id="IPR011527">
    <property type="entry name" value="ABC1_TM_dom"/>
</dbReference>